<name>A0A9W6ZQQ7_9STRA</name>
<sequence>MDDLTLLESRQISDLQSYLSSSSTVQPLPTSNLLTNDNFYTTSKPYLPQPDTTYLPLYGGDITTTVSLRDVQMSSLRREVEILKESLEYTIKENNRLLRENNLNNTDNLRVHNCLDLEVKKREDVELVLQNLKDEFTRYKFKIIEDDTKNKQKLRDERRKDKGMLKIKDARIRKLEEKVESLERIIEGEKSDGKRLESVITNLRSSLSSDLEAKKSRLVTEMRQKMHEHALLTKKKYDETVRRLKEGWVKKEEVEERLDRVRREWEGVVELYRKERG</sequence>
<accession>A0A9W6ZQQ7</accession>
<evidence type="ECO:0000256" key="1">
    <source>
        <dbReference type="SAM" id="Coils"/>
    </source>
</evidence>
<dbReference type="EMBL" id="BRXW01000452">
    <property type="protein sequence ID" value="GMH56366.1"/>
    <property type="molecule type" value="Genomic_DNA"/>
</dbReference>
<feature type="coiled-coil region" evidence="1">
    <location>
        <begin position="165"/>
        <end position="192"/>
    </location>
</feature>
<protein>
    <submittedName>
        <fullName evidence="2">Uncharacterized protein</fullName>
    </submittedName>
</protein>
<evidence type="ECO:0000313" key="3">
    <source>
        <dbReference type="Proteomes" id="UP001165122"/>
    </source>
</evidence>
<comment type="caution">
    <text evidence="2">The sequence shown here is derived from an EMBL/GenBank/DDBJ whole genome shotgun (WGS) entry which is preliminary data.</text>
</comment>
<dbReference type="AlphaFoldDB" id="A0A9W6ZQQ7"/>
<keyword evidence="3" id="KW-1185">Reference proteome</keyword>
<keyword evidence="1" id="KW-0175">Coiled coil</keyword>
<evidence type="ECO:0000313" key="2">
    <source>
        <dbReference type="EMBL" id="GMH56366.1"/>
    </source>
</evidence>
<reference evidence="3" key="1">
    <citation type="journal article" date="2023" name="Commun. Biol.">
        <title>Genome analysis of Parmales, the sister group of diatoms, reveals the evolutionary specialization of diatoms from phago-mixotrophs to photoautotrophs.</title>
        <authorList>
            <person name="Ban H."/>
            <person name="Sato S."/>
            <person name="Yoshikawa S."/>
            <person name="Yamada K."/>
            <person name="Nakamura Y."/>
            <person name="Ichinomiya M."/>
            <person name="Sato N."/>
            <person name="Blanc-Mathieu R."/>
            <person name="Endo H."/>
            <person name="Kuwata A."/>
            <person name="Ogata H."/>
        </authorList>
    </citation>
    <scope>NUCLEOTIDE SEQUENCE [LARGE SCALE GENOMIC DNA]</scope>
    <source>
        <strain evidence="3">NIES 3700</strain>
    </source>
</reference>
<proteinExistence type="predicted"/>
<dbReference type="Proteomes" id="UP001165122">
    <property type="component" value="Unassembled WGS sequence"/>
</dbReference>
<gene>
    <name evidence="2" type="ORF">TrLO_g10332</name>
</gene>
<dbReference type="OrthoDB" id="10528227at2759"/>
<organism evidence="2 3">
    <name type="scientific">Triparma laevis f. longispina</name>
    <dbReference type="NCBI Taxonomy" id="1714387"/>
    <lineage>
        <taxon>Eukaryota</taxon>
        <taxon>Sar</taxon>
        <taxon>Stramenopiles</taxon>
        <taxon>Ochrophyta</taxon>
        <taxon>Bolidophyceae</taxon>
        <taxon>Parmales</taxon>
        <taxon>Triparmaceae</taxon>
        <taxon>Triparma</taxon>
    </lineage>
</organism>